<gene>
    <name evidence="1" type="ORF">DRE_00491</name>
</gene>
<protein>
    <submittedName>
        <fullName evidence="1">Uncharacterized protein</fullName>
    </submittedName>
</protein>
<reference evidence="1 2" key="1">
    <citation type="submission" date="2013-05" db="EMBL/GenBank/DDBJ databases">
        <title>Drechslerella stenobrocha genome reveals carnivorous origination and mechanical trapping mechanism of predatory fungi.</title>
        <authorList>
            <person name="Liu X."/>
            <person name="Zhang W."/>
            <person name="Liu K."/>
        </authorList>
    </citation>
    <scope>NUCLEOTIDE SEQUENCE [LARGE SCALE GENOMIC DNA]</scope>
    <source>
        <strain evidence="1 2">248</strain>
    </source>
</reference>
<accession>W7I5S2</accession>
<evidence type="ECO:0000313" key="2">
    <source>
        <dbReference type="Proteomes" id="UP000024837"/>
    </source>
</evidence>
<organism evidence="1 2">
    <name type="scientific">Drechslerella stenobrocha 248</name>
    <dbReference type="NCBI Taxonomy" id="1043628"/>
    <lineage>
        <taxon>Eukaryota</taxon>
        <taxon>Fungi</taxon>
        <taxon>Dikarya</taxon>
        <taxon>Ascomycota</taxon>
        <taxon>Pezizomycotina</taxon>
        <taxon>Orbiliomycetes</taxon>
        <taxon>Orbiliales</taxon>
        <taxon>Orbiliaceae</taxon>
        <taxon>Drechslerella</taxon>
    </lineage>
</organism>
<dbReference type="EMBL" id="KI966410">
    <property type="protein sequence ID" value="EWC47523.1"/>
    <property type="molecule type" value="Genomic_DNA"/>
</dbReference>
<name>W7I5S2_9PEZI</name>
<dbReference type="AlphaFoldDB" id="W7I5S2"/>
<keyword evidence="2" id="KW-1185">Reference proteome</keyword>
<evidence type="ECO:0000313" key="1">
    <source>
        <dbReference type="EMBL" id="EWC47523.1"/>
    </source>
</evidence>
<dbReference type="Proteomes" id="UP000024837">
    <property type="component" value="Unassembled WGS sequence"/>
</dbReference>
<dbReference type="OrthoDB" id="5355865at2759"/>
<proteinExistence type="predicted"/>
<sequence length="169" mass="18514">MAAVAAIPSFTLKAVAPGAPFDGMPLTLDGPFVGLNSTGTVARFYATGIEDSFSWSLHGYPTGIVDEPALLVGDNTYRFAFLPQPEETSKSYGPRMMMDGWSFNIGRPSAKIAPATGKFLSYNFEHRWYAFPAQEQGQWTVMWWDGSCCVTAVGIPLKLQLSEVDPRSY</sequence>
<dbReference type="HOGENOM" id="CLU_1454346_0_0_1"/>